<dbReference type="PIRSF" id="PIRSF002741">
    <property type="entry name" value="MppA"/>
    <property type="match status" value="1"/>
</dbReference>
<proteinExistence type="inferred from homology"/>
<dbReference type="PANTHER" id="PTHR30290:SF9">
    <property type="entry name" value="OLIGOPEPTIDE-BINDING PROTEIN APPA"/>
    <property type="match status" value="1"/>
</dbReference>
<name>A0ABS3KLX0_9PROT</name>
<dbReference type="Gene3D" id="3.90.76.10">
    <property type="entry name" value="Dipeptide-binding Protein, Domain 1"/>
    <property type="match status" value="1"/>
</dbReference>
<dbReference type="PANTHER" id="PTHR30290">
    <property type="entry name" value="PERIPLASMIC BINDING COMPONENT OF ABC TRANSPORTER"/>
    <property type="match status" value="1"/>
</dbReference>
<feature type="chain" id="PRO_5045363366" evidence="5">
    <location>
        <begin position="32"/>
        <end position="532"/>
    </location>
</feature>
<dbReference type="RefSeq" id="WP_207415889.1">
    <property type="nucleotide sequence ID" value="NZ_CP061178.1"/>
</dbReference>
<comment type="subcellular location">
    <subcellularLocation>
        <location evidence="1">Periplasm</location>
    </subcellularLocation>
</comment>
<keyword evidence="4 5" id="KW-0732">Signal</keyword>
<feature type="domain" description="Solute-binding protein family 5" evidence="6">
    <location>
        <begin position="74"/>
        <end position="441"/>
    </location>
</feature>
<dbReference type="EMBL" id="JACTNG010000002">
    <property type="protein sequence ID" value="MBO1078466.1"/>
    <property type="molecule type" value="Genomic_DNA"/>
</dbReference>
<sequence length="532" mass="56762">MPQACLPPFRRPGLALCAVLAVVGPLSGAAAQSLVIATSSPPTALDPHFHNLMPNNALAAHVFDRLVHQDARQNPVPGLATAWTPVSDTVWQITLRQGVRFHDGTPFTAADVVASLARAPDVANSPGSFAQFLRGISAVDMIGEHMLRITTVTPNPLLPNDLSMIDIVQARFRNAPSEAFRNGEAMVGTGPFRYRAFTPGQEAVLARNPDYWGGAAPWQQVTLRVIPDDSARLAALAAGDVDVVEGVPSSQRAALEKRPGVGLWSTVSNRLIFLSFDTERQSTPFAAGPDGQPLQSNPLRDARVRKAISLSVDRGALAERLMEGSALPAGAVLAPGFFGVSQRMQPEPADAPTARALLAEAGYPKGFQLTLHGSNNRFPNDDKVLQAVAQMMTRSGIAAKVQTMPFSMLLSQGGAPNYAYSAMLLSFGANTGEASSSLRSLIATPDRATGMGAANRGRYSNPGFDALLRRALGTVEPEARRALLEQAGEMAMADHAIVPLLFQVNLWATRAGLSYEPRADEWTLAQFVLPRK</sequence>
<dbReference type="InterPro" id="IPR039424">
    <property type="entry name" value="SBP_5"/>
</dbReference>
<accession>A0ABS3KLX0</accession>
<dbReference type="InterPro" id="IPR030678">
    <property type="entry name" value="Peptide/Ni-bd"/>
</dbReference>
<evidence type="ECO:0000256" key="5">
    <source>
        <dbReference type="SAM" id="SignalP"/>
    </source>
</evidence>
<organism evidence="7 8">
    <name type="scientific">Roseomonas haemaphysalidis</name>
    <dbReference type="NCBI Taxonomy" id="2768162"/>
    <lineage>
        <taxon>Bacteria</taxon>
        <taxon>Pseudomonadati</taxon>
        <taxon>Pseudomonadota</taxon>
        <taxon>Alphaproteobacteria</taxon>
        <taxon>Acetobacterales</taxon>
        <taxon>Roseomonadaceae</taxon>
        <taxon>Roseomonas</taxon>
    </lineage>
</organism>
<keyword evidence="3" id="KW-0813">Transport</keyword>
<dbReference type="CDD" id="cd08498">
    <property type="entry name" value="PBP2_NikA_DppA_OppA_like_2"/>
    <property type="match status" value="1"/>
</dbReference>
<reference evidence="7 8" key="1">
    <citation type="submission" date="2020-09" db="EMBL/GenBank/DDBJ databases">
        <title>Roseomonas.</title>
        <authorList>
            <person name="Zhu W."/>
        </authorList>
    </citation>
    <scope>NUCLEOTIDE SEQUENCE [LARGE SCALE GENOMIC DNA]</scope>
    <source>
        <strain evidence="7 8">573</strain>
    </source>
</reference>
<keyword evidence="8" id="KW-1185">Reference proteome</keyword>
<dbReference type="SUPFAM" id="SSF53850">
    <property type="entry name" value="Periplasmic binding protein-like II"/>
    <property type="match status" value="1"/>
</dbReference>
<dbReference type="Proteomes" id="UP001518989">
    <property type="component" value="Unassembled WGS sequence"/>
</dbReference>
<evidence type="ECO:0000259" key="6">
    <source>
        <dbReference type="Pfam" id="PF00496"/>
    </source>
</evidence>
<evidence type="ECO:0000313" key="8">
    <source>
        <dbReference type="Proteomes" id="UP001518989"/>
    </source>
</evidence>
<comment type="caution">
    <text evidence="7">The sequence shown here is derived from an EMBL/GenBank/DDBJ whole genome shotgun (WGS) entry which is preliminary data.</text>
</comment>
<comment type="similarity">
    <text evidence="2">Belongs to the bacterial solute-binding protein 5 family.</text>
</comment>
<dbReference type="Pfam" id="PF00496">
    <property type="entry name" value="SBP_bac_5"/>
    <property type="match status" value="1"/>
</dbReference>
<evidence type="ECO:0000256" key="3">
    <source>
        <dbReference type="ARBA" id="ARBA00022448"/>
    </source>
</evidence>
<evidence type="ECO:0000313" key="7">
    <source>
        <dbReference type="EMBL" id="MBO1078466.1"/>
    </source>
</evidence>
<dbReference type="Gene3D" id="3.40.190.10">
    <property type="entry name" value="Periplasmic binding protein-like II"/>
    <property type="match status" value="1"/>
</dbReference>
<evidence type="ECO:0000256" key="2">
    <source>
        <dbReference type="ARBA" id="ARBA00005695"/>
    </source>
</evidence>
<gene>
    <name evidence="7" type="ORF">IAI61_05445</name>
</gene>
<dbReference type="InterPro" id="IPR000914">
    <property type="entry name" value="SBP_5_dom"/>
</dbReference>
<dbReference type="Gene3D" id="3.10.105.10">
    <property type="entry name" value="Dipeptide-binding Protein, Domain 3"/>
    <property type="match status" value="1"/>
</dbReference>
<evidence type="ECO:0000256" key="4">
    <source>
        <dbReference type="ARBA" id="ARBA00022729"/>
    </source>
</evidence>
<evidence type="ECO:0000256" key="1">
    <source>
        <dbReference type="ARBA" id="ARBA00004418"/>
    </source>
</evidence>
<feature type="signal peptide" evidence="5">
    <location>
        <begin position="1"/>
        <end position="31"/>
    </location>
</feature>
<protein>
    <submittedName>
        <fullName evidence="7">ABC transporter substrate-binding protein</fullName>
    </submittedName>
</protein>